<dbReference type="EMBL" id="KL217727">
    <property type="protein sequence ID" value="KFO98088.1"/>
    <property type="molecule type" value="Genomic_DNA"/>
</dbReference>
<organism evidence="1 2">
    <name type="scientific">Calypte anna</name>
    <name type="common">Anna's hummingbird</name>
    <name type="synonym">Archilochus anna</name>
    <dbReference type="NCBI Taxonomy" id="9244"/>
    <lineage>
        <taxon>Eukaryota</taxon>
        <taxon>Metazoa</taxon>
        <taxon>Chordata</taxon>
        <taxon>Craniata</taxon>
        <taxon>Vertebrata</taxon>
        <taxon>Euteleostomi</taxon>
        <taxon>Archelosauria</taxon>
        <taxon>Archosauria</taxon>
        <taxon>Dinosauria</taxon>
        <taxon>Saurischia</taxon>
        <taxon>Theropoda</taxon>
        <taxon>Coelurosauria</taxon>
        <taxon>Aves</taxon>
        <taxon>Neognathae</taxon>
        <taxon>Neoaves</taxon>
        <taxon>Strisores</taxon>
        <taxon>Apodiformes</taxon>
        <taxon>Trochilidae</taxon>
        <taxon>Calypte</taxon>
    </lineage>
</organism>
<proteinExistence type="predicted"/>
<keyword evidence="2" id="KW-1185">Reference proteome</keyword>
<reference evidence="1 2" key="1">
    <citation type="submission" date="2014-04" db="EMBL/GenBank/DDBJ databases">
        <title>Genome evolution of avian class.</title>
        <authorList>
            <person name="Zhang G."/>
            <person name="Li C."/>
        </authorList>
    </citation>
    <scope>NUCLEOTIDE SEQUENCE [LARGE SCALE GENOMIC DNA]</scope>
    <source>
        <strain evidence="1">BGI_N300</strain>
    </source>
</reference>
<evidence type="ECO:0000313" key="1">
    <source>
        <dbReference type="EMBL" id="KFO98088.1"/>
    </source>
</evidence>
<protein>
    <submittedName>
        <fullName evidence="1">Uncharacterized protein</fullName>
    </submittedName>
</protein>
<name>A0A091HP77_CALAN</name>
<dbReference type="Proteomes" id="UP000054308">
    <property type="component" value="Unassembled WGS sequence"/>
</dbReference>
<feature type="non-terminal residue" evidence="1">
    <location>
        <position position="52"/>
    </location>
</feature>
<evidence type="ECO:0000313" key="2">
    <source>
        <dbReference type="Proteomes" id="UP000054308"/>
    </source>
</evidence>
<accession>A0A091HP77</accession>
<dbReference type="AlphaFoldDB" id="A0A091HP77"/>
<gene>
    <name evidence="1" type="ORF">N300_04634</name>
</gene>
<feature type="non-terminal residue" evidence="1">
    <location>
        <position position="1"/>
    </location>
</feature>
<sequence>KLCQGKFRLDIRKNFFTERVIKHWNGLPTEVVDSPSLEIFKKRLDVALSATV</sequence>